<feature type="region of interest" description="Disordered" evidence="1">
    <location>
        <begin position="452"/>
        <end position="477"/>
    </location>
</feature>
<dbReference type="PANTHER" id="PTHR47042:SF8">
    <property type="entry name" value="INTEGRAL MEMBRANE SINGLE C2 DOMAIN PROTEIN"/>
    <property type="match status" value="1"/>
</dbReference>
<feature type="compositionally biased region" description="Polar residues" evidence="1">
    <location>
        <begin position="592"/>
        <end position="621"/>
    </location>
</feature>
<dbReference type="SMART" id="SM00239">
    <property type="entry name" value="C2"/>
    <property type="match status" value="1"/>
</dbReference>
<feature type="transmembrane region" description="Helical" evidence="2">
    <location>
        <begin position="21"/>
        <end position="37"/>
    </location>
</feature>
<evidence type="ECO:0000313" key="5">
    <source>
        <dbReference type="Proteomes" id="UP000886520"/>
    </source>
</evidence>
<dbReference type="SUPFAM" id="SSF49562">
    <property type="entry name" value="C2 domain (Calcium/lipid-binding domain, CaLB)"/>
    <property type="match status" value="1"/>
</dbReference>
<evidence type="ECO:0000259" key="3">
    <source>
        <dbReference type="PROSITE" id="PS50004"/>
    </source>
</evidence>
<comment type="caution">
    <text evidence="4">The sequence shown here is derived from an EMBL/GenBank/DDBJ whole genome shotgun (WGS) entry which is preliminary data.</text>
</comment>
<dbReference type="PROSITE" id="PS50004">
    <property type="entry name" value="C2"/>
    <property type="match status" value="1"/>
</dbReference>
<dbReference type="Gene3D" id="2.60.40.150">
    <property type="entry name" value="C2 domain"/>
    <property type="match status" value="1"/>
</dbReference>
<reference evidence="4" key="1">
    <citation type="submission" date="2021-01" db="EMBL/GenBank/DDBJ databases">
        <title>Adiantum capillus-veneris genome.</title>
        <authorList>
            <person name="Fang Y."/>
            <person name="Liao Q."/>
        </authorList>
    </citation>
    <scope>NUCLEOTIDE SEQUENCE</scope>
    <source>
        <strain evidence="4">H3</strain>
        <tissue evidence="4">Leaf</tissue>
    </source>
</reference>
<feature type="transmembrane region" description="Helical" evidence="2">
    <location>
        <begin position="209"/>
        <end position="230"/>
    </location>
</feature>
<organism evidence="4 5">
    <name type="scientific">Adiantum capillus-veneris</name>
    <name type="common">Maidenhair fern</name>
    <dbReference type="NCBI Taxonomy" id="13818"/>
    <lineage>
        <taxon>Eukaryota</taxon>
        <taxon>Viridiplantae</taxon>
        <taxon>Streptophyta</taxon>
        <taxon>Embryophyta</taxon>
        <taxon>Tracheophyta</taxon>
        <taxon>Polypodiopsida</taxon>
        <taxon>Polypodiidae</taxon>
        <taxon>Polypodiales</taxon>
        <taxon>Pteridineae</taxon>
        <taxon>Pteridaceae</taxon>
        <taxon>Vittarioideae</taxon>
        <taxon>Adiantum</taxon>
    </lineage>
</organism>
<evidence type="ECO:0000256" key="2">
    <source>
        <dbReference type="SAM" id="Phobius"/>
    </source>
</evidence>
<sequence length="667" mass="74468">MNLPAYVPMHGRKLLRRILQYWPLFPHFFLVVLLLWLSSSFPLTCPLFAFASALFYLYIVDTEQKKWLRARLERTCREEERAHLHHCSQDDSVEAWLNVLLHACWPAWEAGPICRTLEARLVELLEPKNVVVERIRLGASPPLVRSCTMWLPRSDQHHHEGVEQCDAALDMDLSYVAGDDMGVVLTVPVGYFGAKLFCDNLKIDCKLRLGLKFVAYFPYVSYLSVASLTVPKLSLSVRPLSSNSLAVTDLPMIASWVTNSLHMAIQTCGLVHPEKWEFDFIQWWGTDFGFGPTLSATNGECYAILEILEGKNLMAKDFSGFSDPYVIVTHGNQKFKTQTRKQTLNPTWHECFQLKLTSEASWNEKVLLRCRDRDLFIDDELGFYELDLKAYRNGKRCEMLCKLEDADSGELLIAISVVSSQLHSKHVASDKNATAAVQVALTHKNEVLNIVGHSAAEPRSRRQGKAPEDADDNLVPMPSSSADANLCSITAEMAIASAASSNNYLQPENVDKGNDAVQATVSSPSGMAQRLLSGSILFCPSDVHTENVICDKDVVSSSTTPVASSSSSKKVNAMASRPRKSIVPDGKKGRRNTLNPPLQSRRSTVFANSSIGRGSTSTQSLKKTRSIGASENIILPQVEKASHSKTWKRNLFQFAFHRHKQKRLSQL</sequence>
<protein>
    <recommendedName>
        <fullName evidence="3">C2 domain-containing protein</fullName>
    </recommendedName>
</protein>
<dbReference type="AlphaFoldDB" id="A0A9D4UAI0"/>
<dbReference type="InterPro" id="IPR000008">
    <property type="entry name" value="C2_dom"/>
</dbReference>
<evidence type="ECO:0000256" key="1">
    <source>
        <dbReference type="SAM" id="MobiDB-lite"/>
    </source>
</evidence>
<dbReference type="Pfam" id="PF25669">
    <property type="entry name" value="SMP_MUG190-like"/>
    <property type="match status" value="1"/>
</dbReference>
<keyword evidence="5" id="KW-1185">Reference proteome</keyword>
<dbReference type="InterPro" id="IPR035892">
    <property type="entry name" value="C2_domain_sf"/>
</dbReference>
<keyword evidence="2" id="KW-0472">Membrane</keyword>
<feature type="compositionally biased region" description="Low complexity" evidence="1">
    <location>
        <begin position="555"/>
        <end position="571"/>
    </location>
</feature>
<dbReference type="Proteomes" id="UP000886520">
    <property type="component" value="Chromosome 20"/>
</dbReference>
<feature type="domain" description="C2" evidence="3">
    <location>
        <begin position="284"/>
        <end position="401"/>
    </location>
</feature>
<gene>
    <name evidence="4" type="ORF">GOP47_0020870</name>
</gene>
<dbReference type="PANTHER" id="PTHR47042">
    <property type="entry name" value="C2 DOMAIN-CONTAINING PROTEIN-LIKE"/>
    <property type="match status" value="1"/>
</dbReference>
<dbReference type="EMBL" id="JABFUD020000020">
    <property type="protein sequence ID" value="KAI5064200.1"/>
    <property type="molecule type" value="Genomic_DNA"/>
</dbReference>
<proteinExistence type="predicted"/>
<feature type="compositionally biased region" description="Basic and acidic residues" evidence="1">
    <location>
        <begin position="456"/>
        <end position="468"/>
    </location>
</feature>
<name>A0A9D4UAI0_ADICA</name>
<keyword evidence="2" id="KW-1133">Transmembrane helix</keyword>
<dbReference type="InterPro" id="IPR052847">
    <property type="entry name" value="Ext_Synaptotagmin/KAHRP-like"/>
</dbReference>
<dbReference type="Pfam" id="PF00168">
    <property type="entry name" value="C2"/>
    <property type="match status" value="1"/>
</dbReference>
<feature type="transmembrane region" description="Helical" evidence="2">
    <location>
        <begin position="43"/>
        <end position="60"/>
    </location>
</feature>
<dbReference type="CDD" id="cd21669">
    <property type="entry name" value="SMP_SF"/>
    <property type="match status" value="1"/>
</dbReference>
<dbReference type="OrthoDB" id="270970at2759"/>
<evidence type="ECO:0000313" key="4">
    <source>
        <dbReference type="EMBL" id="KAI5064200.1"/>
    </source>
</evidence>
<feature type="region of interest" description="Disordered" evidence="1">
    <location>
        <begin position="555"/>
        <end position="623"/>
    </location>
</feature>
<keyword evidence="2" id="KW-0812">Transmembrane</keyword>
<accession>A0A9D4UAI0</accession>